<evidence type="ECO:0000313" key="3">
    <source>
        <dbReference type="Proteomes" id="UP000608420"/>
    </source>
</evidence>
<protein>
    <recommendedName>
        <fullName evidence="4">ATPase</fullName>
    </recommendedName>
</protein>
<proteinExistence type="predicted"/>
<organism evidence="2 3">
    <name type="scientific">Paenibacillus aceti</name>
    <dbReference type="NCBI Taxonomy" id="1820010"/>
    <lineage>
        <taxon>Bacteria</taxon>
        <taxon>Bacillati</taxon>
        <taxon>Bacillota</taxon>
        <taxon>Bacilli</taxon>
        <taxon>Bacillales</taxon>
        <taxon>Paenibacillaceae</taxon>
        <taxon>Paenibacillus</taxon>
    </lineage>
</organism>
<keyword evidence="1" id="KW-0812">Transmembrane</keyword>
<comment type="caution">
    <text evidence="2">The sequence shown here is derived from an EMBL/GenBank/DDBJ whole genome shotgun (WGS) entry which is preliminary data.</text>
</comment>
<keyword evidence="1" id="KW-1133">Transmembrane helix</keyword>
<sequence>MDLNVDVWFEFLKQNWLVIVVALVVLLLVLNFVKTVIKWALVAVIAAFIIIYSGISLKDIGDAVTTVTDQAVDITKSEALEMMKKEATEAEITQNGDGTFTIKTPNLEVTGNDGDGKVKVKFHGVALGEWKINDTIEAFIQEAKRNK</sequence>
<feature type="transmembrane region" description="Helical" evidence="1">
    <location>
        <begin position="16"/>
        <end position="33"/>
    </location>
</feature>
<keyword evidence="3" id="KW-1185">Reference proteome</keyword>
<reference evidence="3" key="1">
    <citation type="journal article" date="2019" name="Int. J. Syst. Evol. Microbiol.">
        <title>The Global Catalogue of Microorganisms (GCM) 10K type strain sequencing project: providing services to taxonomists for standard genome sequencing and annotation.</title>
        <authorList>
            <consortium name="The Broad Institute Genomics Platform"/>
            <consortium name="The Broad Institute Genome Sequencing Center for Infectious Disease"/>
            <person name="Wu L."/>
            <person name="Ma J."/>
        </authorList>
    </citation>
    <scope>NUCLEOTIDE SEQUENCE [LARGE SCALE GENOMIC DNA]</scope>
    <source>
        <strain evidence="3">CGMCC 1.15420</strain>
    </source>
</reference>
<feature type="transmembrane region" description="Helical" evidence="1">
    <location>
        <begin position="40"/>
        <end position="57"/>
    </location>
</feature>
<evidence type="ECO:0000256" key="1">
    <source>
        <dbReference type="SAM" id="Phobius"/>
    </source>
</evidence>
<keyword evidence="1" id="KW-0472">Membrane</keyword>
<dbReference type="Proteomes" id="UP000608420">
    <property type="component" value="Unassembled WGS sequence"/>
</dbReference>
<name>A0ABQ1VWK4_9BACL</name>
<evidence type="ECO:0008006" key="4">
    <source>
        <dbReference type="Google" id="ProtNLM"/>
    </source>
</evidence>
<dbReference type="EMBL" id="BMIW01000015">
    <property type="protein sequence ID" value="GGG01103.1"/>
    <property type="molecule type" value="Genomic_DNA"/>
</dbReference>
<gene>
    <name evidence="2" type="ORF">GCM10010913_23550</name>
</gene>
<accession>A0ABQ1VWK4</accession>
<evidence type="ECO:0000313" key="2">
    <source>
        <dbReference type="EMBL" id="GGG01103.1"/>
    </source>
</evidence>